<dbReference type="OrthoDB" id="229248at2157"/>
<dbReference type="Proteomes" id="UP000308037">
    <property type="component" value="Unassembled WGS sequence"/>
</dbReference>
<keyword evidence="2" id="KW-1185">Reference proteome</keyword>
<comment type="caution">
    <text evidence="1">The sequence shown here is derived from an EMBL/GenBank/DDBJ whole genome shotgun (WGS) entry which is preliminary data.</text>
</comment>
<dbReference type="EMBL" id="QKNX01000004">
    <property type="protein sequence ID" value="TKR25270.1"/>
    <property type="molecule type" value="Genomic_DNA"/>
</dbReference>
<sequence length="81" mass="8853">MARTNVTEDDEGKRVVNADGDEIGMVTELKAGKAYVDPDPGIADKIRSKLGWGDADEDDYVLERGRIDTITDDEVRLGADL</sequence>
<dbReference type="AlphaFoldDB" id="A0A4U5J855"/>
<name>A0A4U5J855_9EURY</name>
<evidence type="ECO:0000313" key="2">
    <source>
        <dbReference type="Proteomes" id="UP000308037"/>
    </source>
</evidence>
<proteinExistence type="predicted"/>
<evidence type="ECO:0000313" key="1">
    <source>
        <dbReference type="EMBL" id="TKR25270.1"/>
    </source>
</evidence>
<reference evidence="1 2" key="1">
    <citation type="submission" date="2019-04" db="EMBL/GenBank/DDBJ databases">
        <title>Natronomonas sp. F20-122 a newhaloarchaeon isolated from a saline saltern of Isla Bacuta, Huelva, Spain.</title>
        <authorList>
            <person name="Duran-Viseras A."/>
            <person name="Sanchez-Porro C."/>
            <person name="Ventosa A."/>
        </authorList>
    </citation>
    <scope>NUCLEOTIDE SEQUENCE [LARGE SCALE GENOMIC DNA]</scope>
    <source>
        <strain evidence="1 2">F20-122</strain>
    </source>
</reference>
<gene>
    <name evidence="1" type="ORF">DM868_10920</name>
</gene>
<accession>A0A4U5J855</accession>
<organism evidence="1 2">
    <name type="scientific">Natronomonas salsuginis</name>
    <dbReference type="NCBI Taxonomy" id="2217661"/>
    <lineage>
        <taxon>Archaea</taxon>
        <taxon>Methanobacteriati</taxon>
        <taxon>Methanobacteriota</taxon>
        <taxon>Stenosarchaea group</taxon>
        <taxon>Halobacteria</taxon>
        <taxon>Halobacteriales</taxon>
        <taxon>Natronomonadaceae</taxon>
        <taxon>Natronomonas</taxon>
    </lineage>
</organism>
<protein>
    <submittedName>
        <fullName evidence="1">PRC-barrel domain containing protein</fullName>
    </submittedName>
</protein>
<dbReference type="RefSeq" id="WP_137276909.1">
    <property type="nucleotide sequence ID" value="NZ_QKNX01000004.1"/>
</dbReference>